<protein>
    <recommendedName>
        <fullName evidence="4">RING-type E3 ubiquitin transferase</fullName>
    </recommendedName>
</protein>
<dbReference type="RefSeq" id="WP_256417027.1">
    <property type="nucleotide sequence ID" value="NZ_JANHDL010000001.1"/>
</dbReference>
<name>A0ABD6C1K9_9EURY</name>
<dbReference type="Proteomes" id="UP001597185">
    <property type="component" value="Unassembled WGS sequence"/>
</dbReference>
<dbReference type="AlphaFoldDB" id="A0ABD6C1K9"/>
<comment type="caution">
    <text evidence="2">The sequence shown here is derived from an EMBL/GenBank/DDBJ whole genome shotgun (WGS) entry which is preliminary data.</text>
</comment>
<evidence type="ECO:0000256" key="1">
    <source>
        <dbReference type="SAM" id="Phobius"/>
    </source>
</evidence>
<evidence type="ECO:0000313" key="2">
    <source>
        <dbReference type="EMBL" id="MFD1570765.1"/>
    </source>
</evidence>
<dbReference type="EMBL" id="JBHUDB010000004">
    <property type="protein sequence ID" value="MFD1570765.1"/>
    <property type="molecule type" value="Genomic_DNA"/>
</dbReference>
<reference evidence="2 3" key="1">
    <citation type="journal article" date="2019" name="Int. J. Syst. Evol. Microbiol.">
        <title>The Global Catalogue of Microorganisms (GCM) 10K type strain sequencing project: providing services to taxonomists for standard genome sequencing and annotation.</title>
        <authorList>
            <consortium name="The Broad Institute Genomics Platform"/>
            <consortium name="The Broad Institute Genome Sequencing Center for Infectious Disease"/>
            <person name="Wu L."/>
            <person name="Ma J."/>
        </authorList>
    </citation>
    <scope>NUCLEOTIDE SEQUENCE [LARGE SCALE GENOMIC DNA]</scope>
    <source>
        <strain evidence="2 3">CGMCC 1.12689</strain>
    </source>
</reference>
<keyword evidence="1" id="KW-1133">Transmembrane helix</keyword>
<evidence type="ECO:0000313" key="3">
    <source>
        <dbReference type="Proteomes" id="UP001597185"/>
    </source>
</evidence>
<accession>A0ABD6C1K9</accession>
<keyword evidence="1" id="KW-0472">Membrane</keyword>
<sequence>MAVYAALFLLIAGVAGVLTATAESPEIALENPDFEVSEGDTIDVDGQTYTVAAISETEEGGGDHGGSATTVISGTLEREYQTQMSETWANESTVTIDDTEWRVEITGEDPSGFTLVEVLDRQAILESDDNADNETDTREDGEYVAVTEDGETTLVPADEYFPEPDERSLSTGDEIEYDGQTVTVDEVTPDQAVVVWEGTQTETIDVGQESMITIGETEFIANYPDASTLSLSTDIAAYEAQVEQRDQHQRYNNGLTRVIVLSILSTLLLAATAFVPSRY</sequence>
<keyword evidence="1" id="KW-0812">Transmembrane</keyword>
<proteinExistence type="predicted"/>
<keyword evidence="3" id="KW-1185">Reference proteome</keyword>
<evidence type="ECO:0008006" key="4">
    <source>
        <dbReference type="Google" id="ProtNLM"/>
    </source>
</evidence>
<gene>
    <name evidence="2" type="ORF">ACFR9T_09220</name>
</gene>
<feature type="transmembrane region" description="Helical" evidence="1">
    <location>
        <begin position="254"/>
        <end position="275"/>
    </location>
</feature>
<organism evidence="2 3">
    <name type="scientific">Halorubrum laminariae</name>
    <dbReference type="NCBI Taxonomy" id="1433523"/>
    <lineage>
        <taxon>Archaea</taxon>
        <taxon>Methanobacteriati</taxon>
        <taxon>Methanobacteriota</taxon>
        <taxon>Stenosarchaea group</taxon>
        <taxon>Halobacteria</taxon>
        <taxon>Halobacteriales</taxon>
        <taxon>Haloferacaceae</taxon>
        <taxon>Halorubrum</taxon>
    </lineage>
</organism>